<evidence type="ECO:0000256" key="1">
    <source>
        <dbReference type="ARBA" id="ARBA00022737"/>
    </source>
</evidence>
<dbReference type="InterPro" id="IPR046960">
    <property type="entry name" value="PPR_At4g14850-like_plant"/>
</dbReference>
<evidence type="ECO:0000313" key="3">
    <source>
        <dbReference type="EMBL" id="KAF5733295.1"/>
    </source>
</evidence>
<dbReference type="NCBIfam" id="TIGR00756">
    <property type="entry name" value="PPR"/>
    <property type="match status" value="1"/>
</dbReference>
<dbReference type="InterPro" id="IPR002885">
    <property type="entry name" value="PPR_rpt"/>
</dbReference>
<dbReference type="GO" id="GO:0009451">
    <property type="term" value="P:RNA modification"/>
    <property type="evidence" value="ECO:0007669"/>
    <property type="project" value="InterPro"/>
</dbReference>
<dbReference type="EMBL" id="JAAARO010000017">
    <property type="protein sequence ID" value="KAF5733295.1"/>
    <property type="molecule type" value="Genomic_DNA"/>
</dbReference>
<comment type="caution">
    <text evidence="3">The sequence shown here is derived from an EMBL/GenBank/DDBJ whole genome shotgun (WGS) entry which is preliminary data.</text>
</comment>
<dbReference type="AlphaFoldDB" id="A0A7J7CGW8"/>
<dbReference type="Gene3D" id="1.25.40.10">
    <property type="entry name" value="Tetratricopeptide repeat domain"/>
    <property type="match status" value="1"/>
</dbReference>
<sequence>MPSRDSVSYNTVIAGLAGDGSSIKALEVISRMQEDGVEPTEHTHVSALQACSHLLDVRRGREIHGRIVVCGGMGGNLFIRNALTDMSVALKMAGP</sequence>
<evidence type="ECO:0000313" key="4">
    <source>
        <dbReference type="Proteomes" id="UP000593562"/>
    </source>
</evidence>
<dbReference type="PANTHER" id="PTHR47926">
    <property type="entry name" value="PENTATRICOPEPTIDE REPEAT-CONTAINING PROTEIN"/>
    <property type="match status" value="1"/>
</dbReference>
<dbReference type="Pfam" id="PF13041">
    <property type="entry name" value="PPR_2"/>
    <property type="match status" value="1"/>
</dbReference>
<dbReference type="InParanoid" id="A0A7J7CGW8"/>
<dbReference type="PANTHER" id="PTHR47926:SF533">
    <property type="entry name" value="DYW DOMAIN-CONTAINING PROTEIN"/>
    <property type="match status" value="1"/>
</dbReference>
<reference evidence="3 4" key="1">
    <citation type="journal article" date="2020" name="Nat. Commun.">
        <title>Genome of Tripterygium wilfordii and identification of cytochrome P450 involved in triptolide biosynthesis.</title>
        <authorList>
            <person name="Tu L."/>
            <person name="Su P."/>
            <person name="Zhang Z."/>
            <person name="Gao L."/>
            <person name="Wang J."/>
            <person name="Hu T."/>
            <person name="Zhou J."/>
            <person name="Zhang Y."/>
            <person name="Zhao Y."/>
            <person name="Liu Y."/>
            <person name="Song Y."/>
            <person name="Tong Y."/>
            <person name="Lu Y."/>
            <person name="Yang J."/>
            <person name="Xu C."/>
            <person name="Jia M."/>
            <person name="Peters R.J."/>
            <person name="Huang L."/>
            <person name="Gao W."/>
        </authorList>
    </citation>
    <scope>NUCLEOTIDE SEQUENCE [LARGE SCALE GENOMIC DNA]</scope>
    <source>
        <strain evidence="4">cv. XIE 37</strain>
        <tissue evidence="3">Leaf</tissue>
    </source>
</reference>
<proteinExistence type="predicted"/>
<dbReference type="InterPro" id="IPR011990">
    <property type="entry name" value="TPR-like_helical_dom_sf"/>
</dbReference>
<evidence type="ECO:0000256" key="2">
    <source>
        <dbReference type="PROSITE-ProRule" id="PRU00708"/>
    </source>
</evidence>
<keyword evidence="1" id="KW-0677">Repeat</keyword>
<dbReference type="Proteomes" id="UP000593562">
    <property type="component" value="Unassembled WGS sequence"/>
</dbReference>
<organism evidence="3 4">
    <name type="scientific">Tripterygium wilfordii</name>
    <name type="common">Thunder God vine</name>
    <dbReference type="NCBI Taxonomy" id="458696"/>
    <lineage>
        <taxon>Eukaryota</taxon>
        <taxon>Viridiplantae</taxon>
        <taxon>Streptophyta</taxon>
        <taxon>Embryophyta</taxon>
        <taxon>Tracheophyta</taxon>
        <taxon>Spermatophyta</taxon>
        <taxon>Magnoliopsida</taxon>
        <taxon>eudicotyledons</taxon>
        <taxon>Gunneridae</taxon>
        <taxon>Pentapetalae</taxon>
        <taxon>rosids</taxon>
        <taxon>fabids</taxon>
        <taxon>Celastrales</taxon>
        <taxon>Celastraceae</taxon>
        <taxon>Tripterygium</taxon>
    </lineage>
</organism>
<protein>
    <submittedName>
        <fullName evidence="3">Putative pentatricopeptide repeat-containing protein</fullName>
    </submittedName>
</protein>
<dbReference type="PROSITE" id="PS51375">
    <property type="entry name" value="PPR"/>
    <property type="match status" value="1"/>
</dbReference>
<accession>A0A7J7CGW8</accession>
<feature type="repeat" description="PPR" evidence="2">
    <location>
        <begin position="5"/>
        <end position="39"/>
    </location>
</feature>
<keyword evidence="4" id="KW-1185">Reference proteome</keyword>
<dbReference type="GO" id="GO:0003723">
    <property type="term" value="F:RNA binding"/>
    <property type="evidence" value="ECO:0007669"/>
    <property type="project" value="InterPro"/>
</dbReference>
<name>A0A7J7CGW8_TRIWF</name>
<gene>
    <name evidence="3" type="ORF">HS088_TW17G00837</name>
</gene>